<organism evidence="1 2">
    <name type="scientific">Solidesulfovibrio magneticus (strain ATCC 700980 / DSM 13731 / RS-1)</name>
    <name type="common">Desulfovibrio magneticus</name>
    <dbReference type="NCBI Taxonomy" id="573370"/>
    <lineage>
        <taxon>Bacteria</taxon>
        <taxon>Pseudomonadati</taxon>
        <taxon>Thermodesulfobacteriota</taxon>
        <taxon>Desulfovibrionia</taxon>
        <taxon>Desulfovibrionales</taxon>
        <taxon>Desulfovibrionaceae</taxon>
        <taxon>Solidesulfovibrio</taxon>
    </lineage>
</organism>
<reference evidence="1 2" key="1">
    <citation type="journal article" date="2009" name="Genome Res.">
        <title>Whole genome sequence of Desulfovibrio magneticus strain RS-1 revealed common gene clusters in magnetotactic bacteria.</title>
        <authorList>
            <person name="Nakazawa H."/>
            <person name="Arakaki A."/>
            <person name="Narita-Yamada S."/>
            <person name="Yashiro I."/>
            <person name="Jinno K."/>
            <person name="Aoki N."/>
            <person name="Tsuruyama A."/>
            <person name="Okamura Y."/>
            <person name="Tanikawa S."/>
            <person name="Fujita N."/>
            <person name="Takeyama H."/>
            <person name="Matsunaga T."/>
        </authorList>
    </citation>
    <scope>NUCLEOTIDE SEQUENCE [LARGE SCALE GENOMIC DNA]</scope>
    <source>
        <strain evidence="2">ATCC 700980 / DSM 13731 / RS-1</strain>
    </source>
</reference>
<gene>
    <name evidence="1" type="ordered locus">DMR_09750</name>
</gene>
<dbReference type="EMBL" id="AP010904">
    <property type="protein sequence ID" value="BAH74466.1"/>
    <property type="molecule type" value="Genomic_DNA"/>
</dbReference>
<dbReference type="HOGENOM" id="CLU_3079192_0_0_7"/>
<evidence type="ECO:0000313" key="2">
    <source>
        <dbReference type="Proteomes" id="UP000009071"/>
    </source>
</evidence>
<dbReference type="Proteomes" id="UP000009071">
    <property type="component" value="Chromosome"/>
</dbReference>
<proteinExistence type="predicted"/>
<evidence type="ECO:0000313" key="1">
    <source>
        <dbReference type="EMBL" id="BAH74466.1"/>
    </source>
</evidence>
<dbReference type="KEGG" id="dma:DMR_09750"/>
<name>C4XKS7_SOLM1</name>
<dbReference type="STRING" id="573370.DMR_09750"/>
<accession>C4XKS7</accession>
<protein>
    <submittedName>
        <fullName evidence="1">Uncharacterized protein</fullName>
    </submittedName>
</protein>
<sequence length="52" mass="5852">MVLSLPLSERSLRITADKLSLCGCREKNLETDAPGFQFTELLKIQKLAIFRG</sequence>
<keyword evidence="2" id="KW-1185">Reference proteome</keyword>
<dbReference type="AlphaFoldDB" id="C4XKS7"/>